<dbReference type="InterPro" id="IPR001757">
    <property type="entry name" value="P_typ_ATPase"/>
</dbReference>
<keyword evidence="6" id="KW-0472">Membrane</keyword>
<evidence type="ECO:0000256" key="4">
    <source>
        <dbReference type="ARBA" id="ARBA00022967"/>
    </source>
</evidence>
<dbReference type="Pfam" id="PF00122">
    <property type="entry name" value="E1-E2_ATPase"/>
    <property type="match status" value="1"/>
</dbReference>
<evidence type="ECO:0000256" key="7">
    <source>
        <dbReference type="ARBA" id="ARBA00039097"/>
    </source>
</evidence>
<dbReference type="Gene3D" id="3.40.50.1000">
    <property type="entry name" value="HAD superfamily/HAD-like"/>
    <property type="match status" value="1"/>
</dbReference>
<dbReference type="Gene3D" id="2.70.150.10">
    <property type="entry name" value="Calcium-transporting ATPase, cytoplasmic transduction domain A"/>
    <property type="match status" value="1"/>
</dbReference>
<dbReference type="GO" id="GO:0016463">
    <property type="term" value="F:P-type zinc transporter activity"/>
    <property type="evidence" value="ECO:0007669"/>
    <property type="project" value="UniProtKB-EC"/>
</dbReference>
<dbReference type="GO" id="GO:0005524">
    <property type="term" value="F:ATP binding"/>
    <property type="evidence" value="ECO:0007669"/>
    <property type="project" value="UniProtKB-UniRule"/>
</dbReference>
<accession>A0A7C9IWV9</accession>
<evidence type="ECO:0000256" key="2">
    <source>
        <dbReference type="ARBA" id="ARBA00006024"/>
    </source>
</evidence>
<evidence type="ECO:0000256" key="6">
    <source>
        <dbReference type="ARBA" id="ARBA00023136"/>
    </source>
</evidence>
<dbReference type="InterPro" id="IPR023214">
    <property type="entry name" value="HAD_sf"/>
</dbReference>
<name>A0A7C9IWV9_9BACT</name>
<dbReference type="SFLD" id="SFLDS00003">
    <property type="entry name" value="Haloacid_Dehalogenase"/>
    <property type="match status" value="1"/>
</dbReference>
<dbReference type="GO" id="GO:0005886">
    <property type="term" value="C:plasma membrane"/>
    <property type="evidence" value="ECO:0007669"/>
    <property type="project" value="UniProtKB-SubCell"/>
</dbReference>
<comment type="subcellular location">
    <subcellularLocation>
        <location evidence="9">Cell membrane</location>
    </subcellularLocation>
    <subcellularLocation>
        <location evidence="1">Membrane</location>
    </subcellularLocation>
</comment>
<protein>
    <recommendedName>
        <fullName evidence="7">P-type Zn(2+) transporter</fullName>
        <ecNumber evidence="7">7.2.2.12</ecNumber>
    </recommendedName>
</protein>
<evidence type="ECO:0000256" key="5">
    <source>
        <dbReference type="ARBA" id="ARBA00022989"/>
    </source>
</evidence>
<dbReference type="PROSITE" id="PS00154">
    <property type="entry name" value="ATPASE_E1_E2"/>
    <property type="match status" value="1"/>
</dbReference>
<dbReference type="InterPro" id="IPR044492">
    <property type="entry name" value="P_typ_ATPase_HD_dom"/>
</dbReference>
<dbReference type="InterPro" id="IPR018303">
    <property type="entry name" value="ATPase_P-typ_P_site"/>
</dbReference>
<dbReference type="InterPro" id="IPR051014">
    <property type="entry name" value="Cation_Transport_ATPase_IB"/>
</dbReference>
<dbReference type="InterPro" id="IPR036412">
    <property type="entry name" value="HAD-like_sf"/>
</dbReference>
<dbReference type="SFLD" id="SFLDF00027">
    <property type="entry name" value="p-type_atpase"/>
    <property type="match status" value="1"/>
</dbReference>
<dbReference type="EMBL" id="WVUD01000062">
    <property type="protein sequence ID" value="MYL85183.1"/>
    <property type="molecule type" value="Genomic_DNA"/>
</dbReference>
<evidence type="ECO:0000256" key="3">
    <source>
        <dbReference type="ARBA" id="ARBA00022692"/>
    </source>
</evidence>
<dbReference type="AlphaFoldDB" id="A0A7C9IWV9"/>
<dbReference type="InterPro" id="IPR059000">
    <property type="entry name" value="ATPase_P-type_domA"/>
</dbReference>
<feature type="domain" description="P-type ATPase A" evidence="10">
    <location>
        <begin position="221"/>
        <end position="319"/>
    </location>
</feature>
<evidence type="ECO:0000313" key="12">
    <source>
        <dbReference type="Proteomes" id="UP000482487"/>
    </source>
</evidence>
<dbReference type="PANTHER" id="PTHR48085">
    <property type="entry name" value="CADMIUM/ZINC-TRANSPORTING ATPASE HMA2-RELATED"/>
    <property type="match status" value="1"/>
</dbReference>
<dbReference type="InterPro" id="IPR008250">
    <property type="entry name" value="ATPase_P-typ_transduc_dom_A_sf"/>
</dbReference>
<dbReference type="Gene3D" id="3.40.1110.10">
    <property type="entry name" value="Calcium-transporting ATPase, cytoplasmic domain N"/>
    <property type="match status" value="1"/>
</dbReference>
<evidence type="ECO:0000313" key="11">
    <source>
        <dbReference type="EMBL" id="MYL85183.1"/>
    </source>
</evidence>
<keyword evidence="3" id="KW-0812">Transmembrane</keyword>
<keyword evidence="5" id="KW-1133">Transmembrane helix</keyword>
<evidence type="ECO:0000256" key="8">
    <source>
        <dbReference type="ARBA" id="ARBA00047308"/>
    </source>
</evidence>
<proteinExistence type="inferred from homology"/>
<dbReference type="InterPro" id="IPR027256">
    <property type="entry name" value="P-typ_ATPase_IB"/>
</dbReference>
<keyword evidence="12" id="KW-1185">Reference proteome</keyword>
<keyword evidence="9" id="KW-0067">ATP-binding</keyword>
<comment type="caution">
    <text evidence="11">The sequence shown here is derived from an EMBL/GenBank/DDBJ whole genome shotgun (WGS) entry which is preliminary data.</text>
</comment>
<dbReference type="SUPFAM" id="SSF81653">
    <property type="entry name" value="Calcium ATPase, transduction domain A"/>
    <property type="match status" value="1"/>
</dbReference>
<reference evidence="11 12" key="1">
    <citation type="submission" date="2020-01" db="EMBL/GenBank/DDBJ databases">
        <title>Genome sequence of Desulfovibrio aerotolerans DSM 16695(T).</title>
        <authorList>
            <person name="Karnachuk O."/>
            <person name="Avakyan M."/>
            <person name="Mardanov A."/>
            <person name="Kadnikov V."/>
            <person name="Ravin N."/>
        </authorList>
    </citation>
    <scope>NUCLEOTIDE SEQUENCE [LARGE SCALE GENOMIC DNA]</scope>
    <source>
        <strain evidence="11 12">DSM 16695</strain>
    </source>
</reference>
<sequence length="742" mass="78403">MLTAKSSRQSVSVRHSIPGRLRLHLSPAPLAPRLGVLCQSMPGVTRVRINAACAAVIIAYQAEMTDAGRLFQAVREALDSAQPLPAPAKETGGCTCRPASPGKSGVGSNLARFLALSGVMAFVFVRKVVFKAALSEAAFSPLGLIALVAAFPVARESLRHAREKRFTLEGFLAAGCAVATLSGQALTALEILWIQSGAETLKAWVSERSRQSISAILDLTAKNTFILAGDVEVEVPVSAVKPRDIVVLHTGEKISVDGRIVSGEALVDDSPITGRAEPAHLTSGDTVFAGAYVRQGIIHVRVECVGDRTYLARIMRQVEDSLENKAPIESVADNLARSMVRLGIVATGLTLLTTASLWRAFTVMMVMACPCATVLSAQTAISAAIAAAAKRGILIKGGRYLEEVGQADTVCFDKTGTLTSNQPRIACIHNFSACSEEELLKWAYSAEVHNHHPLAMAIRNEALARDIDPISHVVCDFTLGKGVRAVIGDDVIRLGNRRYLAESGIESSARDKEVSSLRERGLTVIFLAKNTDILAAFAFANEARPDAGDTVRTLKQSGVSNITLITGDAEQTAVDLCRQLGITSCHHSILPAQKGEIVAQLRQGGHKVIMVGDGINDALALAEADIGIAMSAAGADVAIEAADIALVRDDLADILYVRELSRRTLLVARQNFWIATSTNLGGALVGALGLLSPVASGLLHIVHTLGVLANSSRLLLPLAGPAVSDDCAQALPVCPQPEQEKA</sequence>
<dbReference type="Pfam" id="PF00702">
    <property type="entry name" value="Hydrolase"/>
    <property type="match status" value="1"/>
</dbReference>
<dbReference type="SUPFAM" id="SSF56784">
    <property type="entry name" value="HAD-like"/>
    <property type="match status" value="1"/>
</dbReference>
<comment type="catalytic activity">
    <reaction evidence="8">
        <text>Zn(2+)(in) + ATP + H2O = Zn(2+)(out) + ADP + phosphate + H(+)</text>
        <dbReference type="Rhea" id="RHEA:20621"/>
        <dbReference type="ChEBI" id="CHEBI:15377"/>
        <dbReference type="ChEBI" id="CHEBI:15378"/>
        <dbReference type="ChEBI" id="CHEBI:29105"/>
        <dbReference type="ChEBI" id="CHEBI:30616"/>
        <dbReference type="ChEBI" id="CHEBI:43474"/>
        <dbReference type="ChEBI" id="CHEBI:456216"/>
        <dbReference type="EC" id="7.2.2.12"/>
    </reaction>
</comment>
<dbReference type="GO" id="GO:0016887">
    <property type="term" value="F:ATP hydrolysis activity"/>
    <property type="evidence" value="ECO:0007669"/>
    <property type="project" value="InterPro"/>
</dbReference>
<dbReference type="OrthoDB" id="9763278at2"/>
<dbReference type="EC" id="7.2.2.12" evidence="7"/>
<gene>
    <name evidence="11" type="ORF">GTA51_18960</name>
</gene>
<dbReference type="GO" id="GO:0046872">
    <property type="term" value="F:metal ion binding"/>
    <property type="evidence" value="ECO:0007669"/>
    <property type="project" value="UniProtKB-KW"/>
</dbReference>
<dbReference type="PANTHER" id="PTHR48085:SF5">
    <property type="entry name" value="CADMIUM_ZINC-TRANSPORTING ATPASE HMA4-RELATED"/>
    <property type="match status" value="1"/>
</dbReference>
<dbReference type="InterPro" id="IPR023299">
    <property type="entry name" value="ATPase_P-typ_cyto_dom_N"/>
</dbReference>
<keyword evidence="9" id="KW-1003">Cell membrane</keyword>
<organism evidence="11 12">
    <name type="scientific">Solidesulfovibrio aerotolerans</name>
    <dbReference type="NCBI Taxonomy" id="295255"/>
    <lineage>
        <taxon>Bacteria</taxon>
        <taxon>Pseudomonadati</taxon>
        <taxon>Thermodesulfobacteriota</taxon>
        <taxon>Desulfovibrionia</taxon>
        <taxon>Desulfovibrionales</taxon>
        <taxon>Desulfovibrionaceae</taxon>
        <taxon>Solidesulfovibrio</taxon>
    </lineage>
</organism>
<evidence type="ECO:0000259" key="10">
    <source>
        <dbReference type="Pfam" id="PF00122"/>
    </source>
</evidence>
<evidence type="ECO:0000256" key="1">
    <source>
        <dbReference type="ARBA" id="ARBA00004370"/>
    </source>
</evidence>
<keyword evidence="4" id="KW-1278">Translocase</keyword>
<keyword evidence="9" id="KW-0479">Metal-binding</keyword>
<keyword evidence="9" id="KW-0547">Nucleotide-binding</keyword>
<dbReference type="SFLD" id="SFLDG00002">
    <property type="entry name" value="C1.7:_P-type_atpase_like"/>
    <property type="match status" value="1"/>
</dbReference>
<dbReference type="PRINTS" id="PR00119">
    <property type="entry name" value="CATATPASE"/>
</dbReference>
<evidence type="ECO:0000256" key="9">
    <source>
        <dbReference type="RuleBase" id="RU362081"/>
    </source>
</evidence>
<dbReference type="NCBIfam" id="TIGR01494">
    <property type="entry name" value="ATPase_P-type"/>
    <property type="match status" value="2"/>
</dbReference>
<dbReference type="NCBIfam" id="TIGR01525">
    <property type="entry name" value="ATPase-IB_hvy"/>
    <property type="match status" value="1"/>
</dbReference>
<dbReference type="Proteomes" id="UP000482487">
    <property type="component" value="Unassembled WGS sequence"/>
</dbReference>
<comment type="similarity">
    <text evidence="2 9">Belongs to the cation transport ATPase (P-type) (TC 3.A.3) family. Type IB subfamily.</text>
</comment>